<protein>
    <submittedName>
        <fullName evidence="1">Uncharacterized protein</fullName>
    </submittedName>
</protein>
<keyword evidence="2" id="KW-1185">Reference proteome</keyword>
<sequence>MSLHVQSYAWQAAIVGNARLGGLELRALMLEDPYAGVFRGAPDKPFRGFQVEGGFEPSFYAWLDSMKARGLVAIRSVEALDPADWVLTTPPPPLPRMPELVLVFPDRDVWYQHVFPWPGPDGKAKNPDECFREVPESRSSAVPSVEDAERELLAATRAYVDFVGARARTDDTTDVFHAEMGRTALARLLDTEAQFRERLVALRDERLREYRRRAKDWYPVKPVTKAMRPLILENAAKNLQLDDYLRIMEAAGLSWRAVRLACAAENLHPLNMRHERTSEEQLPPFVNAPGYVAVGERFDRAARDARNAAVNAR</sequence>
<evidence type="ECO:0000313" key="1">
    <source>
        <dbReference type="EMBL" id="TQF13059.1"/>
    </source>
</evidence>
<gene>
    <name evidence="1" type="ORF">FJV41_25895</name>
</gene>
<reference evidence="1 2" key="1">
    <citation type="submission" date="2019-06" db="EMBL/GenBank/DDBJ databases">
        <authorList>
            <person name="Livingstone P."/>
            <person name="Whitworth D."/>
        </authorList>
    </citation>
    <scope>NUCLEOTIDE SEQUENCE [LARGE SCALE GENOMIC DNA]</scope>
    <source>
        <strain evidence="1 2">AM401</strain>
    </source>
</reference>
<evidence type="ECO:0000313" key="2">
    <source>
        <dbReference type="Proteomes" id="UP000315369"/>
    </source>
</evidence>
<comment type="caution">
    <text evidence="1">The sequence shown here is derived from an EMBL/GenBank/DDBJ whole genome shotgun (WGS) entry which is preliminary data.</text>
</comment>
<dbReference type="OrthoDB" id="5381610at2"/>
<dbReference type="EMBL" id="VIFM01000114">
    <property type="protein sequence ID" value="TQF13059.1"/>
    <property type="molecule type" value="Genomic_DNA"/>
</dbReference>
<name>A0A540WVM2_9BACT</name>
<dbReference type="AlphaFoldDB" id="A0A540WVM2"/>
<dbReference type="Proteomes" id="UP000315369">
    <property type="component" value="Unassembled WGS sequence"/>
</dbReference>
<dbReference type="RefSeq" id="WP_141645228.1">
    <property type="nucleotide sequence ID" value="NZ_VIFM01000114.1"/>
</dbReference>
<organism evidence="1 2">
    <name type="scientific">Myxococcus llanfairpwllgwyngyllgogerychwyrndrobwllllantysiliogogogochensis</name>
    <dbReference type="NCBI Taxonomy" id="2590453"/>
    <lineage>
        <taxon>Bacteria</taxon>
        <taxon>Pseudomonadati</taxon>
        <taxon>Myxococcota</taxon>
        <taxon>Myxococcia</taxon>
        <taxon>Myxococcales</taxon>
        <taxon>Cystobacterineae</taxon>
        <taxon>Myxococcaceae</taxon>
        <taxon>Myxococcus</taxon>
    </lineage>
</organism>
<accession>A0A540WVM2</accession>
<proteinExistence type="predicted"/>